<keyword evidence="2" id="KW-1185">Reference proteome</keyword>
<dbReference type="Proteomes" id="UP000265631">
    <property type="component" value="Unassembled WGS sequence"/>
</dbReference>
<dbReference type="EMBL" id="PXXK01000150">
    <property type="protein sequence ID" value="RFN50127.1"/>
    <property type="molecule type" value="Genomic_DNA"/>
</dbReference>
<organism evidence="1 2">
    <name type="scientific">Fusarium flagelliforme</name>
    <dbReference type="NCBI Taxonomy" id="2675880"/>
    <lineage>
        <taxon>Eukaryota</taxon>
        <taxon>Fungi</taxon>
        <taxon>Dikarya</taxon>
        <taxon>Ascomycota</taxon>
        <taxon>Pezizomycotina</taxon>
        <taxon>Sordariomycetes</taxon>
        <taxon>Hypocreomycetidae</taxon>
        <taxon>Hypocreales</taxon>
        <taxon>Nectriaceae</taxon>
        <taxon>Fusarium</taxon>
        <taxon>Fusarium incarnatum-equiseti species complex</taxon>
    </lineage>
</organism>
<sequence length="226" mass="24466">MVTSSPSPADALDGVMNINDTRLTDMVLSMAEKVKDIEADHHAAVAALAEIQAKCDRFLALADPLCQTVRLPHANRSSGCKAGIDLGYEPWSSLCADPPNTSSSLDCWSPIQEAIAIIKDLTQPRSTAHQCPACLADIAVTSFPPVTPRKDDVSDIDQHNSQNDSFPETYLPYHCVSTLVVLPRNSLILPLIAQYRAAGTYAQPVSKESVAAYVTTTLYIPRQSRT</sequence>
<evidence type="ECO:0000313" key="1">
    <source>
        <dbReference type="EMBL" id="RFN50127.1"/>
    </source>
</evidence>
<reference evidence="1 2" key="1">
    <citation type="journal article" date="2018" name="PLoS Pathog.">
        <title>Evolution of structural diversity of trichothecenes, a family of toxins produced by plant pathogenic and entomopathogenic fungi.</title>
        <authorList>
            <person name="Proctor R.H."/>
            <person name="McCormick S.P."/>
            <person name="Kim H.S."/>
            <person name="Cardoza R.E."/>
            <person name="Stanley A.M."/>
            <person name="Lindo L."/>
            <person name="Kelly A."/>
            <person name="Brown D.W."/>
            <person name="Lee T."/>
            <person name="Vaughan M.M."/>
            <person name="Alexander N.J."/>
            <person name="Busman M."/>
            <person name="Gutierrez S."/>
        </authorList>
    </citation>
    <scope>NUCLEOTIDE SEQUENCE [LARGE SCALE GENOMIC DNA]</scope>
    <source>
        <strain evidence="1 2">NRRL 13405</strain>
    </source>
</reference>
<evidence type="ECO:0000313" key="2">
    <source>
        <dbReference type="Proteomes" id="UP000265631"/>
    </source>
</evidence>
<proteinExistence type="predicted"/>
<accession>A0A395MQV5</accession>
<gene>
    <name evidence="1" type="ORF">FIE12Z_5655</name>
</gene>
<name>A0A395MQV5_9HYPO</name>
<dbReference type="AlphaFoldDB" id="A0A395MQV5"/>
<comment type="caution">
    <text evidence="1">The sequence shown here is derived from an EMBL/GenBank/DDBJ whole genome shotgun (WGS) entry which is preliminary data.</text>
</comment>
<dbReference type="OrthoDB" id="412402at2759"/>
<protein>
    <submittedName>
        <fullName evidence="1">Uncharacterized protein</fullName>
    </submittedName>
</protein>